<protein>
    <recommendedName>
        <fullName evidence="3">Haloacid dehalogenase domain protein hydrolase type 3</fullName>
    </recommendedName>
</protein>
<dbReference type="InterPro" id="IPR036412">
    <property type="entry name" value="HAD-like_sf"/>
</dbReference>
<dbReference type="RefSeq" id="WP_013656262.1">
    <property type="nucleotide sequence ID" value="NC_015275.1"/>
</dbReference>
<evidence type="ECO:0000313" key="2">
    <source>
        <dbReference type="Proteomes" id="UP000008467"/>
    </source>
</evidence>
<keyword evidence="2" id="KW-1185">Reference proteome</keyword>
<dbReference type="SUPFAM" id="SSF56784">
    <property type="entry name" value="HAD-like"/>
    <property type="match status" value="1"/>
</dbReference>
<dbReference type="eggNOG" id="COG0561">
    <property type="taxonomic scope" value="Bacteria"/>
</dbReference>
<reference evidence="1 2" key="1">
    <citation type="journal article" date="2011" name="J. Bacteriol.">
        <title>Complete genome sequence of the cellulose-degrading bacterium Cellulosilyticum lentocellum.</title>
        <authorList>
            <consortium name="US DOE Joint Genome Institute"/>
            <person name="Miller D.A."/>
            <person name="Suen G."/>
            <person name="Bruce D."/>
            <person name="Copeland A."/>
            <person name="Cheng J.F."/>
            <person name="Detter C."/>
            <person name="Goodwin L.A."/>
            <person name="Han C.S."/>
            <person name="Hauser L.J."/>
            <person name="Land M.L."/>
            <person name="Lapidus A."/>
            <person name="Lucas S."/>
            <person name="Meincke L."/>
            <person name="Pitluck S."/>
            <person name="Tapia R."/>
            <person name="Teshima H."/>
            <person name="Woyke T."/>
            <person name="Fox B.G."/>
            <person name="Angert E.R."/>
            <person name="Currie C.R."/>
        </authorList>
    </citation>
    <scope>NUCLEOTIDE SEQUENCE [LARGE SCALE GENOMIC DNA]</scope>
    <source>
        <strain evidence="2">ATCC 49066 / DSM 5427 / NCIMB 11756 / RHM5</strain>
    </source>
</reference>
<evidence type="ECO:0008006" key="3">
    <source>
        <dbReference type="Google" id="ProtNLM"/>
    </source>
</evidence>
<dbReference type="Proteomes" id="UP000008467">
    <property type="component" value="Chromosome"/>
</dbReference>
<dbReference type="STRING" id="642492.Clole_1235"/>
<accession>F2JGK8</accession>
<proteinExistence type="predicted"/>
<name>F2JGK8_CELLD</name>
<sequence length="271" mass="31478">MFFATDLDRTLIYSKLFIAEAECEYALVEAYNGKEISYMSLEAITLLKKLNDLVPIVPITTRNHQQYKRIQLFEETIYPELYVVNNGGTIIYKGEEDKQWSDYIKEQIKALPVNYDEVLISFLNHYKKPIKGYNKSDGLIWLIIGERGNIDEEAVQLFMNANENKGWKIQVNGKKIYLYPECINKWSALVYIQKNYYQRTIMAAGDSIFDYQMVHEADYGIVPKEAYIEGICKEQVRIARVSGLKAAEEILRYAIEMAEKEIGEIEGRKES</sequence>
<dbReference type="Gene3D" id="3.40.50.1000">
    <property type="entry name" value="HAD superfamily/HAD-like"/>
    <property type="match status" value="1"/>
</dbReference>
<dbReference type="AlphaFoldDB" id="F2JGK8"/>
<evidence type="ECO:0000313" key="1">
    <source>
        <dbReference type="EMBL" id="ADZ82963.1"/>
    </source>
</evidence>
<dbReference type="EMBL" id="CP002582">
    <property type="protein sequence ID" value="ADZ82963.1"/>
    <property type="molecule type" value="Genomic_DNA"/>
</dbReference>
<gene>
    <name evidence="1" type="ordered locus">Clole_1235</name>
</gene>
<dbReference type="HOGENOM" id="CLU_083285_1_0_9"/>
<dbReference type="InterPro" id="IPR023214">
    <property type="entry name" value="HAD_sf"/>
</dbReference>
<organism evidence="1 2">
    <name type="scientific">Cellulosilyticum lentocellum (strain ATCC 49066 / DSM 5427 / NCIMB 11756 / RHM5)</name>
    <name type="common">Clostridium lentocellum</name>
    <dbReference type="NCBI Taxonomy" id="642492"/>
    <lineage>
        <taxon>Bacteria</taxon>
        <taxon>Bacillati</taxon>
        <taxon>Bacillota</taxon>
        <taxon>Clostridia</taxon>
        <taxon>Lachnospirales</taxon>
        <taxon>Cellulosilyticaceae</taxon>
        <taxon>Cellulosilyticum</taxon>
    </lineage>
</organism>
<dbReference type="KEGG" id="cle:Clole_1235"/>